<dbReference type="Gene3D" id="3.10.10.10">
    <property type="entry name" value="HIV Type 1 Reverse Transcriptase, subunit A, domain 1"/>
    <property type="match status" value="1"/>
</dbReference>
<dbReference type="PROSITE" id="PS50878">
    <property type="entry name" value="RT_POL"/>
    <property type="match status" value="1"/>
</dbReference>
<protein>
    <submittedName>
        <fullName evidence="5">Reverse transcriptase domain-containing protein</fullName>
    </submittedName>
</protein>
<dbReference type="InterPro" id="IPR043502">
    <property type="entry name" value="DNA/RNA_pol_sf"/>
</dbReference>
<organism evidence="4 5">
    <name type="scientific">Heligmosomoides polygyrus</name>
    <name type="common">Parasitic roundworm</name>
    <dbReference type="NCBI Taxonomy" id="6339"/>
    <lineage>
        <taxon>Eukaryota</taxon>
        <taxon>Metazoa</taxon>
        <taxon>Ecdysozoa</taxon>
        <taxon>Nematoda</taxon>
        <taxon>Chromadorea</taxon>
        <taxon>Rhabditida</taxon>
        <taxon>Rhabditina</taxon>
        <taxon>Rhabditomorpha</taxon>
        <taxon>Strongyloidea</taxon>
        <taxon>Heligmosomidae</taxon>
        <taxon>Heligmosomoides</taxon>
    </lineage>
</organism>
<feature type="domain" description="Reverse transcriptase" evidence="2">
    <location>
        <begin position="154"/>
        <end position="336"/>
    </location>
</feature>
<dbReference type="GO" id="GO:0003676">
    <property type="term" value="F:nucleic acid binding"/>
    <property type="evidence" value="ECO:0007669"/>
    <property type="project" value="InterPro"/>
</dbReference>
<dbReference type="CDD" id="cd09275">
    <property type="entry name" value="RNase_HI_RT_DIRS1"/>
    <property type="match status" value="1"/>
</dbReference>
<dbReference type="InterPro" id="IPR036397">
    <property type="entry name" value="RNaseH_sf"/>
</dbReference>
<name>A0A183GTS1_HELPZ</name>
<evidence type="ECO:0000259" key="2">
    <source>
        <dbReference type="PROSITE" id="PS50878"/>
    </source>
</evidence>
<accession>A0A3P8ICD3</accession>
<evidence type="ECO:0000313" key="4">
    <source>
        <dbReference type="Proteomes" id="UP000050761"/>
    </source>
</evidence>
<proteinExistence type="predicted"/>
<gene>
    <name evidence="3" type="ORF">HPBE_LOCUS26090</name>
</gene>
<dbReference type="EMBL" id="UZAH01039174">
    <property type="protein sequence ID" value="VDP55623.1"/>
    <property type="molecule type" value="Genomic_DNA"/>
</dbReference>
<dbReference type="AlphaFoldDB" id="A0A183GTS1"/>
<dbReference type="WBParaSite" id="HPBE_0002609101-mRNA-1">
    <property type="protein sequence ID" value="HPBE_0002609101-mRNA-1"/>
    <property type="gene ID" value="HPBE_0002609101"/>
</dbReference>
<dbReference type="PANTHER" id="PTHR33050">
    <property type="entry name" value="REVERSE TRANSCRIPTASE DOMAIN-CONTAINING PROTEIN"/>
    <property type="match status" value="1"/>
</dbReference>
<dbReference type="InterPro" id="IPR000477">
    <property type="entry name" value="RT_dom"/>
</dbReference>
<dbReference type="PANTHER" id="PTHR33050:SF7">
    <property type="entry name" value="RIBONUCLEASE H"/>
    <property type="match status" value="1"/>
</dbReference>
<sequence length="657" mass="74478">MPTRSADKPWNEFAPALIGSRLSTEVVDKTQCQKLTAALVKEKKTFKGERSPSSKTRKPVKRSETRAMRYALPGSLSTSFSQIDERQDIPVGGRLAYFARNWLVLEIDKWAASVLAGYKIPFHSKCPPLAQREVNQGSSHPLLLGEIKKMLEKGAIEEIPWSEKVWLSSMFCIPKKDGSVRPIINLKPLNKFVALEHFKMESLTLVKDLVETGDYLVKIDMKEAYFSVPVCPGSRNYLSFCAEGRLYRFKALPFDLSSAPYVYTRLIKPVAGYLRKQGIRLVVYLDDWLFIGKSIDELKTHLSVALKLFHHLGLLANRDKSHLTPTQHLEFLGLEIDTSNLSFLVPPRKAVQIESEASALLDSSKEVLLRRVYDRCEPLPTACCADLRWFTEHFRSQATKPFFVSQPIITVCSDASNEGWGAVSGERRTGGRWSLEERSLHINAKEMLACLLGLQCFAGHLHNETVRVEMDNTSAVWYINKLGGVRSQSLNAVTRKVLLWAEERSLSVVACYRPGSQNTKADRLSREFKDSSEFSLDPIVVKSLFIRWGTPTIDLFASRNNAKCRTYFSILPDPHCQAVDAFKQPWSGIFAYAFPPFNLVGRTIRKALREHARLILVCPRWPTQAWWPLVQRYGRNPLTLPRSPSFCLGQEANLIRV</sequence>
<dbReference type="InterPro" id="IPR043128">
    <property type="entry name" value="Rev_trsase/Diguanyl_cyclase"/>
</dbReference>
<evidence type="ECO:0000313" key="3">
    <source>
        <dbReference type="EMBL" id="VDP55623.1"/>
    </source>
</evidence>
<dbReference type="InterPro" id="IPR052055">
    <property type="entry name" value="Hepadnavirus_pol/RT"/>
</dbReference>
<feature type="region of interest" description="Disordered" evidence="1">
    <location>
        <begin position="45"/>
        <end position="64"/>
    </location>
</feature>
<dbReference type="Pfam" id="PF00078">
    <property type="entry name" value="RVT_1"/>
    <property type="match status" value="1"/>
</dbReference>
<dbReference type="Gene3D" id="3.30.420.10">
    <property type="entry name" value="Ribonuclease H-like superfamily/Ribonuclease H"/>
    <property type="match status" value="1"/>
</dbReference>
<reference evidence="3 4" key="1">
    <citation type="submission" date="2018-11" db="EMBL/GenBank/DDBJ databases">
        <authorList>
            <consortium name="Pathogen Informatics"/>
        </authorList>
    </citation>
    <scope>NUCLEOTIDE SEQUENCE [LARGE SCALE GENOMIC DNA]</scope>
</reference>
<dbReference type="CDD" id="cd03714">
    <property type="entry name" value="RT_DIRS1"/>
    <property type="match status" value="1"/>
</dbReference>
<evidence type="ECO:0000313" key="5">
    <source>
        <dbReference type="WBParaSite" id="HPBE_0002609101-mRNA-1"/>
    </source>
</evidence>
<accession>A0A183GTS1</accession>
<evidence type="ECO:0000256" key="1">
    <source>
        <dbReference type="SAM" id="MobiDB-lite"/>
    </source>
</evidence>
<dbReference type="Proteomes" id="UP000050761">
    <property type="component" value="Unassembled WGS sequence"/>
</dbReference>
<dbReference type="SUPFAM" id="SSF56672">
    <property type="entry name" value="DNA/RNA polymerases"/>
    <property type="match status" value="1"/>
</dbReference>
<keyword evidence="4" id="KW-1185">Reference proteome</keyword>
<dbReference type="Gene3D" id="3.30.70.270">
    <property type="match status" value="1"/>
</dbReference>
<dbReference type="OrthoDB" id="6430458at2759"/>
<reference evidence="5" key="2">
    <citation type="submission" date="2019-09" db="UniProtKB">
        <authorList>
            <consortium name="WormBaseParasite"/>
        </authorList>
    </citation>
    <scope>IDENTIFICATION</scope>
</reference>
<dbReference type="GO" id="GO:0006259">
    <property type="term" value="P:DNA metabolic process"/>
    <property type="evidence" value="ECO:0007669"/>
    <property type="project" value="UniProtKB-ARBA"/>
</dbReference>